<protein>
    <submittedName>
        <fullName evidence="1">Uncharacterized protein</fullName>
    </submittedName>
</protein>
<evidence type="ECO:0000313" key="1">
    <source>
        <dbReference type="EMBL" id="RRD75253.1"/>
    </source>
</evidence>
<dbReference type="EMBL" id="RQYN01000021">
    <property type="protein sequence ID" value="RRD75253.1"/>
    <property type="molecule type" value="Genomic_DNA"/>
</dbReference>
<comment type="caution">
    <text evidence="1">The sequence shown here is derived from an EMBL/GenBank/DDBJ whole genome shotgun (WGS) entry which is preliminary data.</text>
</comment>
<name>A0A3P1Z289_TANFO</name>
<gene>
    <name evidence="1" type="ORF">EII41_07005</name>
</gene>
<reference evidence="1 2" key="1">
    <citation type="submission" date="2018-11" db="EMBL/GenBank/DDBJ databases">
        <title>Genomes From Bacteria Associated with the Canine Oral Cavity: a Test Case for Automated Genome-Based Taxonomic Assignment.</title>
        <authorList>
            <person name="Coil D.A."/>
            <person name="Jospin G."/>
            <person name="Darling A.E."/>
            <person name="Wallis C."/>
            <person name="Davis I.J."/>
            <person name="Harris S."/>
            <person name="Eisen J.A."/>
            <person name="Holcombe L.J."/>
            <person name="O'Flynn C."/>
        </authorList>
    </citation>
    <scope>NUCLEOTIDE SEQUENCE [LARGE SCALE GENOMIC DNA]</scope>
    <source>
        <strain evidence="1 2">OH1426_COT-023</strain>
    </source>
</reference>
<dbReference type="RefSeq" id="WP_124790002.1">
    <property type="nucleotide sequence ID" value="NZ_RQYN01000021.1"/>
</dbReference>
<organism evidence="1 2">
    <name type="scientific">Tannerella forsythia</name>
    <name type="common">Bacteroides forsythus</name>
    <dbReference type="NCBI Taxonomy" id="28112"/>
    <lineage>
        <taxon>Bacteria</taxon>
        <taxon>Pseudomonadati</taxon>
        <taxon>Bacteroidota</taxon>
        <taxon>Bacteroidia</taxon>
        <taxon>Bacteroidales</taxon>
        <taxon>Tannerellaceae</taxon>
        <taxon>Tannerella</taxon>
    </lineage>
</organism>
<dbReference type="AlphaFoldDB" id="A0A3P1Z289"/>
<accession>A0A3P1Z289</accession>
<sequence length="109" mass="12886">MSIETLLGIALGRVGLRLADFEALTPDELDEVLKQYAEQEEARQRNGWEQARMIAFSAVAPHSKRIRRPTDLLKFDWDGKPIRKEEDEKMTLEERRRLMDELTEKWKED</sequence>
<proteinExistence type="predicted"/>
<dbReference type="Proteomes" id="UP000279860">
    <property type="component" value="Unassembled WGS sequence"/>
</dbReference>
<evidence type="ECO:0000313" key="2">
    <source>
        <dbReference type="Proteomes" id="UP000279860"/>
    </source>
</evidence>